<accession>A0A919GBI5</accession>
<sequence>MGIGDFIPDPIEHAVEKGTEWVGDRVEDAGDWTADRLDDLGWDSGADWVREQSRSVANRMGAQVDEMDLGQTDDKTELIYGSPGKLRSTAGHLHTLQKSFDDVGDGLKGLNSERLKGEAAEAFRKSVHIQPPKWFTGADAFDEAAKALEAFAETVSWAQGQAQTAIDKWKAGTKASQDAADAHKKKVDDYNKAVDRYNAQPSDKRDPSSLPPKPAGSFDDPGKKLMQDAQDILSEARKQRNTAAGAAAAKIRAARDKAPPKPSYTDQLKSGLDEVPLMIDHFEGGLLKGTAGLNNFVRGINPLDPYNITHPAEYVTNLDSLAAGLVTVANDPWGAGKQMVTDFMKDPAEGLGRLVPDIALTIATDGAGAGVKAARTADELADTAAAARRARGLHSRESKVCRGTDPIDLATGRMFLPQTDVTLPGALPLVFRRRVDSGYRLGRWFGPSWSSTVDQRLEVDDEGIVFVHEDGLLLAYPHPARPGEPVLPSHGPRWPLLRADDGAGYVIRDPAAGSVWHFADEVAHDHGEDDEGGYSGGARISVLEQVDDRNGNWISFAYDPDTGAPTGITHSGGYHLVLEATGQGPGTRITALRLAGADPAGGDQELLRYGYDGHGNLADVTNSCGRPMTFTYDEERRVTSWTDTNARSYTYEYDPQGRCVAEGGEAGHMTLRLAYETDLETGLHVTTTATPDGCTRRFFINSDCQVIAESDTLGNVTHYHYDRHHRLLSQTDPLGHTTAFHYDPAGNLTRVVRPDGRESRAEYALLEADHSETDGQVGIGDADSAMPAGHLMPAALPVRVSGPDGLTWHQTYDTRGNRTTLTDPTGATTTYSYDEAGHLTSVTDAMGHRTDIRCNRAGLPLEIRDPLGTVTRYEHDAFGRLITLTDPLGAVTRLEWTVEGYLARRTGPDGAVEAWTYDGEGNCTSHTDPVGGTTLFEFTHFDLLTARTDPSGARHEFSHNTRLLLTRVTNPQGLTWDYEHDSEGRLTAETDFDGRRLTYTHDQVGRLASRTNTLGETITFEHDALGRVTRKDAAGGVTTYTYDFTDQLAQATGPDGTTMTLLRDQYGRVQSETVDGRVLAYGYDALGRRTRRTTPSGVESAWAYDAAGRPATLTTAGRTLTFDRDAAGRELARHLGQGAAGPGVTLAHTFDQLGRLTSQSLYQRPSEARGGRAVAHRTYTYRADGSLTGIEDTRTGTRRFELDRAGRVTAVHAANWSERYAYDEMGNQTEASWPESHPGREARGSRAYTGTRVTRAGDVHYTHDAAGRITLRRKARLSRKPDIWRYTWDAENRLTGLVTPDGSRWRYTYDPLGRRTAKQRLAGDGETVIEQTTFTWDGTTLCEQVTTGDAQPHPVTLTWEHNGLHPLTQTERIIPSAAGAELAGVSPASSSSLSMLTTLTSATPEEDRPADVTSDDEIASRFFAVITDLVGTPTELIDDQGTVAWRTRTTLWGTTTWNRSAITYTPLRFPGQYYDPESGLHYNFFRHYDPEVARYVTPDPLGLGPAPNPVTYIHNPLQWTDSLGLGSDYNPEFDTRREAFNHAKDMAGVPHSAQPTRQWEIGGDPTQAHRPNYVYRPYDPNADPTRDPRAGWGRYYQYDTPNGTRVIAEHTADPLAPHPHFHAGKPPAGAPGDINMQGKTYKQIMPKHHLYYPQKSCYGE</sequence>
<dbReference type="InterPro" id="IPR006530">
    <property type="entry name" value="YD"/>
</dbReference>
<dbReference type="NCBIfam" id="TIGR01643">
    <property type="entry name" value="YD_repeat_2x"/>
    <property type="match status" value="10"/>
</dbReference>
<evidence type="ECO:0000313" key="8">
    <source>
        <dbReference type="Proteomes" id="UP000603708"/>
    </source>
</evidence>
<dbReference type="EMBL" id="BNCD01000010">
    <property type="protein sequence ID" value="GHH80971.1"/>
    <property type="molecule type" value="Genomic_DNA"/>
</dbReference>
<dbReference type="InterPro" id="IPR028048">
    <property type="entry name" value="Tox-HNH-EHHH"/>
</dbReference>
<proteinExistence type="predicted"/>
<dbReference type="InterPro" id="IPR031325">
    <property type="entry name" value="RHS_repeat"/>
</dbReference>
<feature type="domain" description="HNH/Endo VII superfamily nuclease toxins" evidence="3">
    <location>
        <begin position="1591"/>
        <end position="1652"/>
    </location>
</feature>
<name>A0A919GBI5_9ACTN</name>
<reference evidence="7" key="1">
    <citation type="journal article" date="2014" name="Int. J. Syst. Evol. Microbiol.">
        <title>Complete genome sequence of Corynebacterium casei LMG S-19264T (=DSM 44701T), isolated from a smear-ripened cheese.</title>
        <authorList>
            <consortium name="US DOE Joint Genome Institute (JGI-PGF)"/>
            <person name="Walter F."/>
            <person name="Albersmeier A."/>
            <person name="Kalinowski J."/>
            <person name="Ruckert C."/>
        </authorList>
    </citation>
    <scope>NUCLEOTIDE SEQUENCE</scope>
    <source>
        <strain evidence="7">JCM 5069</strain>
    </source>
</reference>
<organism evidence="7 8">
    <name type="scientific">Streptomyces sulfonofaciens</name>
    <dbReference type="NCBI Taxonomy" id="68272"/>
    <lineage>
        <taxon>Bacteria</taxon>
        <taxon>Bacillati</taxon>
        <taxon>Actinomycetota</taxon>
        <taxon>Actinomycetes</taxon>
        <taxon>Kitasatosporales</taxon>
        <taxon>Streptomycetaceae</taxon>
        <taxon>Streptomyces</taxon>
    </lineage>
</organism>
<keyword evidence="8" id="KW-1185">Reference proteome</keyword>
<gene>
    <name evidence="7" type="ORF">GCM10018793_37380</name>
</gene>
<dbReference type="InterPro" id="IPR045351">
    <property type="entry name" value="DUF6531"/>
</dbReference>
<comment type="caution">
    <text evidence="7">The sequence shown here is derived from an EMBL/GenBank/DDBJ whole genome shotgun (WGS) entry which is preliminary data.</text>
</comment>
<dbReference type="Pfam" id="PF15657">
    <property type="entry name" value="Tox-HNH-EHHH"/>
    <property type="match status" value="1"/>
</dbReference>
<feature type="domain" description="Putative T7SS secretion signal" evidence="5">
    <location>
        <begin position="12"/>
        <end position="262"/>
    </location>
</feature>
<dbReference type="Pfam" id="PF20148">
    <property type="entry name" value="DUF6531"/>
    <property type="match status" value="1"/>
</dbReference>
<dbReference type="Pfam" id="PF25023">
    <property type="entry name" value="TEN_YD-shell"/>
    <property type="match status" value="1"/>
</dbReference>
<evidence type="ECO:0000259" key="4">
    <source>
        <dbReference type="Pfam" id="PF20148"/>
    </source>
</evidence>
<dbReference type="NCBIfam" id="TIGR03696">
    <property type="entry name" value="Rhs_assc_core"/>
    <property type="match status" value="1"/>
</dbReference>
<evidence type="ECO:0000256" key="1">
    <source>
        <dbReference type="ARBA" id="ARBA00022737"/>
    </source>
</evidence>
<dbReference type="RefSeq" id="WP_189933439.1">
    <property type="nucleotide sequence ID" value="NZ_BNCD01000010.1"/>
</dbReference>
<reference evidence="7" key="2">
    <citation type="submission" date="2020-09" db="EMBL/GenBank/DDBJ databases">
        <authorList>
            <person name="Sun Q."/>
            <person name="Ohkuma M."/>
        </authorList>
    </citation>
    <scope>NUCLEOTIDE SEQUENCE</scope>
    <source>
        <strain evidence="7">JCM 5069</strain>
    </source>
</reference>
<dbReference type="Proteomes" id="UP000603708">
    <property type="component" value="Unassembled WGS sequence"/>
</dbReference>
<dbReference type="InterPro" id="IPR056823">
    <property type="entry name" value="TEN-like_YD-shell"/>
</dbReference>
<dbReference type="InterPro" id="IPR049082">
    <property type="entry name" value="T7SS_signal"/>
</dbReference>
<dbReference type="PANTHER" id="PTHR32305:SF15">
    <property type="entry name" value="PROTEIN RHSA-RELATED"/>
    <property type="match status" value="1"/>
</dbReference>
<dbReference type="InterPro" id="IPR050708">
    <property type="entry name" value="T6SS_VgrG/RHS"/>
</dbReference>
<feature type="region of interest" description="Disordered" evidence="2">
    <location>
        <begin position="196"/>
        <end position="224"/>
    </location>
</feature>
<dbReference type="InterPro" id="IPR022385">
    <property type="entry name" value="Rhs_assc_core"/>
</dbReference>
<keyword evidence="1" id="KW-0677">Repeat</keyword>
<dbReference type="PRINTS" id="PR00394">
    <property type="entry name" value="RHSPROTEIN"/>
</dbReference>
<evidence type="ECO:0000259" key="3">
    <source>
        <dbReference type="Pfam" id="PF15657"/>
    </source>
</evidence>
<feature type="domain" description="Teneurin-like YD-shell" evidence="6">
    <location>
        <begin position="1419"/>
        <end position="1499"/>
    </location>
</feature>
<evidence type="ECO:0000256" key="2">
    <source>
        <dbReference type="SAM" id="MobiDB-lite"/>
    </source>
</evidence>
<evidence type="ECO:0008006" key="9">
    <source>
        <dbReference type="Google" id="ProtNLM"/>
    </source>
</evidence>
<protein>
    <recommendedName>
        <fullName evidence="9">Type IV secretion protein Rhs</fullName>
    </recommendedName>
</protein>
<dbReference type="PANTHER" id="PTHR32305">
    <property type="match status" value="1"/>
</dbReference>
<evidence type="ECO:0000313" key="7">
    <source>
        <dbReference type="EMBL" id="GHH80971.1"/>
    </source>
</evidence>
<evidence type="ECO:0000259" key="6">
    <source>
        <dbReference type="Pfam" id="PF25023"/>
    </source>
</evidence>
<dbReference type="Pfam" id="PF21725">
    <property type="entry name" value="T7SS_signal"/>
    <property type="match status" value="1"/>
</dbReference>
<feature type="domain" description="DUF6531" evidence="4">
    <location>
        <begin position="405"/>
        <end position="476"/>
    </location>
</feature>
<feature type="region of interest" description="Disordered" evidence="2">
    <location>
        <begin position="237"/>
        <end position="268"/>
    </location>
</feature>
<dbReference type="Gene3D" id="2.180.10.10">
    <property type="entry name" value="RHS repeat-associated core"/>
    <property type="match status" value="3"/>
</dbReference>
<evidence type="ECO:0000259" key="5">
    <source>
        <dbReference type="Pfam" id="PF21725"/>
    </source>
</evidence>
<feature type="compositionally biased region" description="Low complexity" evidence="2">
    <location>
        <begin position="241"/>
        <end position="251"/>
    </location>
</feature>
<dbReference type="Pfam" id="PF05593">
    <property type="entry name" value="RHS_repeat"/>
    <property type="match status" value="9"/>
</dbReference>